<feature type="compositionally biased region" description="Low complexity" evidence="2">
    <location>
        <begin position="142"/>
        <end position="158"/>
    </location>
</feature>
<reference evidence="3 4" key="1">
    <citation type="submission" date="2015-04" db="EMBL/GenBank/DDBJ databases">
        <title>Complete genome sequence of Schizopora paradoxa KUC8140, a cosmopolitan wood degrader in East Asia.</title>
        <authorList>
            <consortium name="DOE Joint Genome Institute"/>
            <person name="Min B."/>
            <person name="Park H."/>
            <person name="Jang Y."/>
            <person name="Kim J.-J."/>
            <person name="Kim K.H."/>
            <person name="Pangilinan J."/>
            <person name="Lipzen A."/>
            <person name="Riley R."/>
            <person name="Grigoriev I.V."/>
            <person name="Spatafora J.W."/>
            <person name="Choi I.-G."/>
        </authorList>
    </citation>
    <scope>NUCLEOTIDE SEQUENCE [LARGE SCALE GENOMIC DNA]</scope>
    <source>
        <strain evidence="3 4">KUC8140</strain>
    </source>
</reference>
<feature type="compositionally biased region" description="Polar residues" evidence="2">
    <location>
        <begin position="462"/>
        <end position="493"/>
    </location>
</feature>
<sequence length="1290" mass="141165">MSLNNTPLKERISHRQAFESLKFNVIGKEPSLLSRLNEFAPNQRLDVVGNEDDDDGSLPMDIDEDSSNEMEVELPLLQRLSGAAPKVTNKKDVAKPPHSPSPNHSLPSDSNSAAGIPQGNTALNAFGSVTQPNKSEGISDNASASLPSPPLTASGSTSMDASLELPAAAAVNPSSTSIPKKPNAEATRALTPPSASKSPPAPLVSLRMAVAVAEIQRIEAEKEAAEKAVLDLIMEEKCAWEDVRSTRNVEQHREELLKWHQMQQIAISSRLTPGPQEEPMPFPPSVPPPSISKSVSSSSATQVTGNEDNSSTSSRPSQTSPLPEVQNIKEQSNKEVGSTREDGLTRALTAEKPRLEDAGVRKASPSPIPGLFMSNAPNAADTTRTEDTPSTCHLDNTSALNIFDTEPQQQSTKPSIGSGSSSITAPLEHVPLHRETLLQAKPILTSNAVPQLQRGQGGPANAQISSVQLPRLQTSSAVKDSSSHCTDSKNTPSPVEREFQLRNRVRERTVSDKDAGERASAPAPSVDASERLSQDATKRVVSGSVASIAAPRRSNLSVPPAADSVRVTGLPPKPKCSPTPPSAVPLMPVISSGSSRSALGSRSTLPPSDELKPSPSSALKRKRSRSPTVDLKVEPAEEKPFTNDALLGVRNVKRKKEETPTVSFTKQELDEQKSQAALGDALAASISNEVAHRLSIAPPASTEGPVMHPDRMQLVRNFSQPTTMNPRHVDHTNDAPGGSASTSTAPLMDHAVIRQPGERGEDMISDTRQRERTISMESGDAIACTAPYSPRRQRSTSDRSARVENVFSRRNSTRSFSNSHSRSPQMGRREVDHYSPPPPPSRPAVDRYVPPRDEPYGMEEESRYRRASPLYERRSGRADTYQPTYPQRYDDSYREPQANYREPHTYQDPEPYYEGRSRERDERFVRRDAPPHYGGPRVMERRDESPRRAFPRSPTYSPPARDYRRYRDDRSPDNYRAENYGQYRREEDQGLGYPPLVREASREPPAVPRTPAYYHDAAPLSVEAVIRTPPRRMSLDDYARDARNYEIGAAIERRYADNDYIEPSNSIQRLAPAENYHQAVPLNDFPREPQQISSTSMMVDPQPVQQEVVRPEFRPDARQNSGVEAALIISAKPQGVSEHVPLAERLGDKVEAKESPRPKATLKQPRVSQSEGAGPSSHPSLQERMDVAKYRGRGGSHQSPGRGQPKKKDLALRLQDPEAPRSLGRGRGEPAGSHGRVAPRGASGPRNPGAPTRGAPNVYRPANTVRSAHPEPTQRGRGRGNLSLEERMRL</sequence>
<feature type="region of interest" description="Disordered" evidence="2">
    <location>
        <begin position="721"/>
        <end position="1012"/>
    </location>
</feature>
<feature type="compositionally biased region" description="Basic and acidic residues" evidence="2">
    <location>
        <begin position="1147"/>
        <end position="1157"/>
    </location>
</feature>
<feature type="compositionally biased region" description="Low complexity" evidence="2">
    <location>
        <begin position="310"/>
        <end position="321"/>
    </location>
</feature>
<evidence type="ECO:0000256" key="1">
    <source>
        <dbReference type="SAM" id="Coils"/>
    </source>
</evidence>
<feature type="region of interest" description="Disordered" evidence="2">
    <location>
        <begin position="1147"/>
        <end position="1290"/>
    </location>
</feature>
<feature type="compositionally biased region" description="Polar residues" evidence="2">
    <location>
        <begin position="375"/>
        <end position="414"/>
    </location>
</feature>
<dbReference type="InParanoid" id="A0A0H2SE76"/>
<feature type="compositionally biased region" description="Basic and acidic residues" evidence="2">
    <location>
        <begin position="901"/>
        <end position="930"/>
    </location>
</feature>
<feature type="region of interest" description="Disordered" evidence="2">
    <location>
        <begin position="41"/>
        <end position="201"/>
    </location>
</feature>
<feature type="region of interest" description="Disordered" evidence="2">
    <location>
        <begin position="451"/>
        <end position="637"/>
    </location>
</feature>
<feature type="compositionally biased region" description="Basic and acidic residues" evidence="2">
    <location>
        <begin position="849"/>
        <end position="864"/>
    </location>
</feature>
<feature type="compositionally biased region" description="Pro residues" evidence="2">
    <location>
        <begin position="276"/>
        <end position="290"/>
    </location>
</feature>
<feature type="compositionally biased region" description="Basic and acidic residues" evidence="2">
    <location>
        <begin position="495"/>
        <end position="517"/>
    </location>
</feature>
<keyword evidence="4" id="KW-1185">Reference proteome</keyword>
<feature type="compositionally biased region" description="Basic and acidic residues" evidence="2">
    <location>
        <begin position="528"/>
        <end position="538"/>
    </location>
</feature>
<feature type="compositionally biased region" description="Basic and acidic residues" evidence="2">
    <location>
        <begin position="961"/>
        <end position="976"/>
    </location>
</feature>
<feature type="compositionally biased region" description="Basic and acidic residues" evidence="2">
    <location>
        <begin position="756"/>
        <end position="774"/>
    </location>
</feature>
<evidence type="ECO:0000313" key="3">
    <source>
        <dbReference type="EMBL" id="KLO15361.1"/>
    </source>
</evidence>
<feature type="coiled-coil region" evidence="1">
    <location>
        <begin position="208"/>
        <end position="235"/>
    </location>
</feature>
<feature type="compositionally biased region" description="Low complexity" evidence="2">
    <location>
        <begin position="189"/>
        <end position="201"/>
    </location>
</feature>
<feature type="compositionally biased region" description="Low complexity" evidence="2">
    <location>
        <begin position="101"/>
        <end position="112"/>
    </location>
</feature>
<feature type="compositionally biased region" description="Low complexity" evidence="2">
    <location>
        <begin position="808"/>
        <end position="823"/>
    </location>
</feature>
<name>A0A0H2SE76_9AGAM</name>
<proteinExistence type="predicted"/>
<evidence type="ECO:0000313" key="4">
    <source>
        <dbReference type="Proteomes" id="UP000053477"/>
    </source>
</evidence>
<organism evidence="3 4">
    <name type="scientific">Schizopora paradoxa</name>
    <dbReference type="NCBI Taxonomy" id="27342"/>
    <lineage>
        <taxon>Eukaryota</taxon>
        <taxon>Fungi</taxon>
        <taxon>Dikarya</taxon>
        <taxon>Basidiomycota</taxon>
        <taxon>Agaricomycotina</taxon>
        <taxon>Agaricomycetes</taxon>
        <taxon>Hymenochaetales</taxon>
        <taxon>Schizoporaceae</taxon>
        <taxon>Schizopora</taxon>
    </lineage>
</organism>
<evidence type="ECO:0000256" key="2">
    <source>
        <dbReference type="SAM" id="MobiDB-lite"/>
    </source>
</evidence>
<protein>
    <submittedName>
        <fullName evidence="3">Uncharacterized protein</fullName>
    </submittedName>
</protein>
<feature type="compositionally biased region" description="Polar residues" evidence="2">
    <location>
        <begin position="300"/>
        <end position="309"/>
    </location>
</feature>
<feature type="compositionally biased region" description="Acidic residues" evidence="2">
    <location>
        <begin position="49"/>
        <end position="72"/>
    </location>
</feature>
<accession>A0A0H2SE76</accession>
<keyword evidence="1" id="KW-0175">Coiled coil</keyword>
<gene>
    <name evidence="3" type="ORF">SCHPADRAFT_995855</name>
</gene>
<dbReference type="Proteomes" id="UP000053477">
    <property type="component" value="Unassembled WGS sequence"/>
</dbReference>
<feature type="compositionally biased region" description="Basic and acidic residues" evidence="2">
    <location>
        <begin position="331"/>
        <end position="360"/>
    </location>
</feature>
<feature type="compositionally biased region" description="Polar residues" evidence="2">
    <location>
        <begin position="118"/>
        <end position="141"/>
    </location>
</feature>
<dbReference type="EMBL" id="KQ085930">
    <property type="protein sequence ID" value="KLO15361.1"/>
    <property type="molecule type" value="Genomic_DNA"/>
</dbReference>
<feature type="compositionally biased region" description="Basic and acidic residues" evidence="2">
    <location>
        <begin position="938"/>
        <end position="947"/>
    </location>
</feature>
<feature type="compositionally biased region" description="Low complexity" evidence="2">
    <location>
        <begin position="591"/>
        <end position="603"/>
    </location>
</feature>
<feature type="compositionally biased region" description="Pro residues" evidence="2">
    <location>
        <begin position="571"/>
        <end position="583"/>
    </location>
</feature>
<feature type="compositionally biased region" description="Basic and acidic residues" evidence="2">
    <location>
        <begin position="1206"/>
        <end position="1219"/>
    </location>
</feature>
<feature type="region of interest" description="Disordered" evidence="2">
    <location>
        <begin position="271"/>
        <end position="430"/>
    </location>
</feature>